<dbReference type="Pfam" id="PF00664">
    <property type="entry name" value="ABC_membrane"/>
    <property type="match status" value="1"/>
</dbReference>
<dbReference type="InterPro" id="IPR036640">
    <property type="entry name" value="ABC1_TM_sf"/>
</dbReference>
<organism evidence="11 12">
    <name type="scientific">Candidatus Alloenteromonas pullistercoris</name>
    <dbReference type="NCBI Taxonomy" id="2840785"/>
    <lineage>
        <taxon>Bacteria</taxon>
        <taxon>Bacillati</taxon>
        <taxon>Bacillota</taxon>
        <taxon>Bacillota incertae sedis</taxon>
        <taxon>Candidatus Alloenteromonas</taxon>
    </lineage>
</organism>
<evidence type="ECO:0000256" key="1">
    <source>
        <dbReference type="ARBA" id="ARBA00004651"/>
    </source>
</evidence>
<feature type="domain" description="ABC transporter" evidence="9">
    <location>
        <begin position="400"/>
        <end position="634"/>
    </location>
</feature>
<dbReference type="FunFam" id="3.40.50.300:FF:000287">
    <property type="entry name" value="Multidrug ABC transporter ATP-binding protein"/>
    <property type="match status" value="1"/>
</dbReference>
<dbReference type="SUPFAM" id="SSF52540">
    <property type="entry name" value="P-loop containing nucleoside triphosphate hydrolases"/>
    <property type="match status" value="1"/>
</dbReference>
<dbReference type="GO" id="GO:0005886">
    <property type="term" value="C:plasma membrane"/>
    <property type="evidence" value="ECO:0007669"/>
    <property type="project" value="UniProtKB-SubCell"/>
</dbReference>
<keyword evidence="5 11" id="KW-0067">ATP-binding</keyword>
<dbReference type="Gene3D" id="3.40.50.300">
    <property type="entry name" value="P-loop containing nucleotide triphosphate hydrolases"/>
    <property type="match status" value="1"/>
</dbReference>
<dbReference type="PROSITE" id="PS00211">
    <property type="entry name" value="ABC_TRANSPORTER_1"/>
    <property type="match status" value="1"/>
</dbReference>
<dbReference type="SUPFAM" id="SSF90123">
    <property type="entry name" value="ABC transporter transmembrane region"/>
    <property type="match status" value="1"/>
</dbReference>
<evidence type="ECO:0000313" key="12">
    <source>
        <dbReference type="Proteomes" id="UP000823634"/>
    </source>
</evidence>
<keyword evidence="3 8" id="KW-0812">Transmembrane</keyword>
<evidence type="ECO:0000259" key="10">
    <source>
        <dbReference type="PROSITE" id="PS50929"/>
    </source>
</evidence>
<dbReference type="PANTHER" id="PTHR24221:SF499">
    <property type="entry name" value="FATTY ACID ABC TRANSPORTER ATP-BINDING_PERMEASE PROTEIN"/>
    <property type="match status" value="1"/>
</dbReference>
<evidence type="ECO:0000256" key="7">
    <source>
        <dbReference type="ARBA" id="ARBA00023136"/>
    </source>
</evidence>
<dbReference type="CDD" id="cd18547">
    <property type="entry name" value="ABC_6TM_Tm288_like"/>
    <property type="match status" value="1"/>
</dbReference>
<name>A0A9D9GTC8_9FIRM</name>
<dbReference type="GO" id="GO:0016887">
    <property type="term" value="F:ATP hydrolysis activity"/>
    <property type="evidence" value="ECO:0007669"/>
    <property type="project" value="InterPro"/>
</dbReference>
<dbReference type="PROSITE" id="PS50929">
    <property type="entry name" value="ABC_TM1F"/>
    <property type="match status" value="1"/>
</dbReference>
<dbReference type="InterPro" id="IPR039421">
    <property type="entry name" value="Type_1_exporter"/>
</dbReference>
<dbReference type="GO" id="GO:0140359">
    <property type="term" value="F:ABC-type transporter activity"/>
    <property type="evidence" value="ECO:0007669"/>
    <property type="project" value="InterPro"/>
</dbReference>
<feature type="transmembrane region" description="Helical" evidence="8">
    <location>
        <begin position="163"/>
        <end position="180"/>
    </location>
</feature>
<protein>
    <submittedName>
        <fullName evidence="11">ABC transporter ATP-binding protein</fullName>
    </submittedName>
</protein>
<dbReference type="InterPro" id="IPR027417">
    <property type="entry name" value="P-loop_NTPase"/>
</dbReference>
<sequence>MSNSKKQPQRAKLGLKRSFVIFYRLLRRIYAYSPVLFFLAIFTIIVSSAANVIGSLFTGTILVDEIITPMLSGETPIVFGAQTSLPVAIGVMAGIYGIGIISTYVYQIVVSQIGQGSQKLIRDELFSHMESLPLSYFDTRTHGDIMSIYTNDIDTLRELVSRVFPMVLQSVMTMICAFVVMCFVSWPLLLVVVFFFIVILVTVFAVSGRSASFFINQQRCLGATNGYIEEMISGQKVIKVFTHERQSKEGFDKLNDELCLYQTKAQQFSNILGPITNNLGNLQYVVLALIGGLLIAYGASSVTPGDIISFLGLGRSFVMPLGQVAMQLNLFIMAMAGAERIFELIDAKSEVDDGYVQLVYASEDKDGNPVKSDVRTGKWAWEHPHTDGSPTTYTWLKGKINMYDVDFAYVAGKTVLHDITLYAEPGQKVAFVGPTGAGKTTITNLLNRFYDIEDGKIRFDDININKIKKADLRRALGMVLQDTALFTATVKENIRYGNPEASDEDVIKAAKLANAHNFIMMLPNGYDTVLYGTGAGLSQGQRQLISIARAACANPPVLILDEATSSIDSRTEKLVQEGMDAIMRGRTVFVIAHRLSTIQNSDVIMVLQDGRIIERGSHDSLLEQKGKYYQLYTGGQVKVAN</sequence>
<evidence type="ECO:0000256" key="8">
    <source>
        <dbReference type="SAM" id="Phobius"/>
    </source>
</evidence>
<dbReference type="InterPro" id="IPR017871">
    <property type="entry name" value="ABC_transporter-like_CS"/>
</dbReference>
<proteinExistence type="predicted"/>
<dbReference type="PROSITE" id="PS50893">
    <property type="entry name" value="ABC_TRANSPORTER_2"/>
    <property type="match status" value="1"/>
</dbReference>
<dbReference type="Gene3D" id="1.20.1560.10">
    <property type="entry name" value="ABC transporter type 1, transmembrane domain"/>
    <property type="match status" value="1"/>
</dbReference>
<keyword evidence="7 8" id="KW-0472">Membrane</keyword>
<comment type="caution">
    <text evidence="11">The sequence shown here is derived from an EMBL/GenBank/DDBJ whole genome shotgun (WGS) entry which is preliminary data.</text>
</comment>
<dbReference type="Pfam" id="PF00005">
    <property type="entry name" value="ABC_tran"/>
    <property type="match status" value="1"/>
</dbReference>
<feature type="transmembrane region" description="Helical" evidence="8">
    <location>
        <begin position="279"/>
        <end position="297"/>
    </location>
</feature>
<feature type="transmembrane region" description="Helical" evidence="8">
    <location>
        <begin position="83"/>
        <end position="106"/>
    </location>
</feature>
<dbReference type="Proteomes" id="UP000823634">
    <property type="component" value="Unassembled WGS sequence"/>
</dbReference>
<dbReference type="SMART" id="SM00382">
    <property type="entry name" value="AAA"/>
    <property type="match status" value="1"/>
</dbReference>
<evidence type="ECO:0000256" key="5">
    <source>
        <dbReference type="ARBA" id="ARBA00022840"/>
    </source>
</evidence>
<comment type="subcellular location">
    <subcellularLocation>
        <location evidence="1">Cell membrane</location>
        <topology evidence="1">Multi-pass membrane protein</topology>
    </subcellularLocation>
</comment>
<dbReference type="CDD" id="cd03254">
    <property type="entry name" value="ABCC_Glucan_exporter_like"/>
    <property type="match status" value="1"/>
</dbReference>
<dbReference type="GO" id="GO:0005524">
    <property type="term" value="F:ATP binding"/>
    <property type="evidence" value="ECO:0007669"/>
    <property type="project" value="UniProtKB-KW"/>
</dbReference>
<dbReference type="InterPro" id="IPR003593">
    <property type="entry name" value="AAA+_ATPase"/>
</dbReference>
<reference evidence="11" key="2">
    <citation type="journal article" date="2021" name="PeerJ">
        <title>Extensive microbial diversity within the chicken gut microbiome revealed by metagenomics and culture.</title>
        <authorList>
            <person name="Gilroy R."/>
            <person name="Ravi A."/>
            <person name="Getino M."/>
            <person name="Pursley I."/>
            <person name="Horton D.L."/>
            <person name="Alikhan N.F."/>
            <person name="Baker D."/>
            <person name="Gharbi K."/>
            <person name="Hall N."/>
            <person name="Watson M."/>
            <person name="Adriaenssens E.M."/>
            <person name="Foster-Nyarko E."/>
            <person name="Jarju S."/>
            <person name="Secka A."/>
            <person name="Antonio M."/>
            <person name="Oren A."/>
            <person name="Chaudhuri R.R."/>
            <person name="La Ragione R."/>
            <person name="Hildebrand F."/>
            <person name="Pallen M.J."/>
        </authorList>
    </citation>
    <scope>NUCLEOTIDE SEQUENCE</scope>
    <source>
        <strain evidence="11">17113</strain>
    </source>
</reference>
<dbReference type="PANTHER" id="PTHR24221">
    <property type="entry name" value="ATP-BINDING CASSETTE SUB-FAMILY B"/>
    <property type="match status" value="1"/>
</dbReference>
<dbReference type="InterPro" id="IPR011527">
    <property type="entry name" value="ABC1_TM_dom"/>
</dbReference>
<dbReference type="InterPro" id="IPR003439">
    <property type="entry name" value="ABC_transporter-like_ATP-bd"/>
</dbReference>
<evidence type="ECO:0000313" key="11">
    <source>
        <dbReference type="EMBL" id="MBO8426470.1"/>
    </source>
</evidence>
<dbReference type="AlphaFoldDB" id="A0A9D9GTC8"/>
<gene>
    <name evidence="11" type="ORF">IAC61_04025</name>
</gene>
<keyword evidence="6 8" id="KW-1133">Transmembrane helix</keyword>
<feature type="transmembrane region" description="Helical" evidence="8">
    <location>
        <begin position="35"/>
        <end position="63"/>
    </location>
</feature>
<accession>A0A9D9GTC8</accession>
<keyword evidence="4" id="KW-0547">Nucleotide-binding</keyword>
<evidence type="ECO:0000256" key="4">
    <source>
        <dbReference type="ARBA" id="ARBA00022741"/>
    </source>
</evidence>
<evidence type="ECO:0000256" key="3">
    <source>
        <dbReference type="ARBA" id="ARBA00022692"/>
    </source>
</evidence>
<dbReference type="EMBL" id="JADINA010000026">
    <property type="protein sequence ID" value="MBO8426470.1"/>
    <property type="molecule type" value="Genomic_DNA"/>
</dbReference>
<feature type="domain" description="ABC transmembrane type-1" evidence="10">
    <location>
        <begin position="38"/>
        <end position="333"/>
    </location>
</feature>
<evidence type="ECO:0000256" key="2">
    <source>
        <dbReference type="ARBA" id="ARBA00022448"/>
    </source>
</evidence>
<reference evidence="11" key="1">
    <citation type="submission" date="2020-10" db="EMBL/GenBank/DDBJ databases">
        <authorList>
            <person name="Gilroy R."/>
        </authorList>
    </citation>
    <scope>NUCLEOTIDE SEQUENCE</scope>
    <source>
        <strain evidence="11">17113</strain>
    </source>
</reference>
<feature type="transmembrane region" description="Helical" evidence="8">
    <location>
        <begin position="186"/>
        <end position="206"/>
    </location>
</feature>
<evidence type="ECO:0000259" key="9">
    <source>
        <dbReference type="PROSITE" id="PS50893"/>
    </source>
</evidence>
<evidence type="ECO:0000256" key="6">
    <source>
        <dbReference type="ARBA" id="ARBA00022989"/>
    </source>
</evidence>
<keyword evidence="2" id="KW-0813">Transport</keyword>